<evidence type="ECO:0000313" key="2">
    <source>
        <dbReference type="EMBL" id="RNA44475.1"/>
    </source>
</evidence>
<evidence type="ECO:0000313" key="3">
    <source>
        <dbReference type="Proteomes" id="UP000276133"/>
    </source>
</evidence>
<accession>A0A3M7T937</accession>
<name>A0A3M7T937_BRAPC</name>
<dbReference type="OrthoDB" id="1932925at2759"/>
<evidence type="ECO:0000256" key="1">
    <source>
        <dbReference type="SAM" id="Phobius"/>
    </source>
</evidence>
<keyword evidence="1" id="KW-0472">Membrane</keyword>
<dbReference type="Proteomes" id="UP000276133">
    <property type="component" value="Unassembled WGS sequence"/>
</dbReference>
<gene>
    <name evidence="2" type="ORF">BpHYR1_019864</name>
</gene>
<reference evidence="2 3" key="1">
    <citation type="journal article" date="2018" name="Sci. Rep.">
        <title>Genomic signatures of local adaptation to the degree of environmental predictability in rotifers.</title>
        <authorList>
            <person name="Franch-Gras L."/>
            <person name="Hahn C."/>
            <person name="Garcia-Roger E.M."/>
            <person name="Carmona M.J."/>
            <person name="Serra M."/>
            <person name="Gomez A."/>
        </authorList>
    </citation>
    <scope>NUCLEOTIDE SEQUENCE [LARGE SCALE GENOMIC DNA]</scope>
    <source>
        <strain evidence="2">HYR1</strain>
    </source>
</reference>
<comment type="caution">
    <text evidence="2">The sequence shown here is derived from an EMBL/GenBank/DDBJ whole genome shotgun (WGS) entry which is preliminary data.</text>
</comment>
<organism evidence="2 3">
    <name type="scientific">Brachionus plicatilis</name>
    <name type="common">Marine rotifer</name>
    <name type="synonym">Brachionus muelleri</name>
    <dbReference type="NCBI Taxonomy" id="10195"/>
    <lineage>
        <taxon>Eukaryota</taxon>
        <taxon>Metazoa</taxon>
        <taxon>Spiralia</taxon>
        <taxon>Gnathifera</taxon>
        <taxon>Rotifera</taxon>
        <taxon>Eurotatoria</taxon>
        <taxon>Monogononta</taxon>
        <taxon>Pseudotrocha</taxon>
        <taxon>Ploima</taxon>
        <taxon>Brachionidae</taxon>
        <taxon>Brachionus</taxon>
    </lineage>
</organism>
<dbReference type="AlphaFoldDB" id="A0A3M7T937"/>
<keyword evidence="3" id="KW-1185">Reference proteome</keyword>
<keyword evidence="1" id="KW-1133">Transmembrane helix</keyword>
<dbReference type="EMBL" id="REGN01000097">
    <property type="protein sequence ID" value="RNA44475.1"/>
    <property type="molecule type" value="Genomic_DNA"/>
</dbReference>
<keyword evidence="1" id="KW-0812">Transmembrane</keyword>
<protein>
    <submittedName>
        <fullName evidence="2">CAS1 domain-containing 1</fullName>
    </submittedName>
</protein>
<feature type="transmembrane region" description="Helical" evidence="1">
    <location>
        <begin position="73"/>
        <end position="93"/>
    </location>
</feature>
<sequence>MKPTSSKENLIELETHSIEEITDNLTQEIDLNEFQDTVRLILPDKSKVSYHPVDNEIFVQNVKKYLNLKTSKLISLLFILIFVLYHGYLNSFYGRNSCNLLLEQGYLRADDIWQPSGCMIHNYTLDDTNICFKYVKYLNGKNRFIFIGDSRIRQVYKALIKQFDPFLRFNEYKRSKKSKKIDNSNKTKNGDQKNKLKGFEIEYSSDLTSDLDEINYFYSNSKLNLDISFIWSPVIDEQFISLINNHFYKDRPDLMVIGMASFNDFYFFLGHLNNSGFYLNEKK</sequence>
<proteinExistence type="predicted"/>